<reference evidence="1" key="1">
    <citation type="submission" date="2014-01" db="EMBL/GenBank/DDBJ databases">
        <authorList>
            <person name="Brown-Elliot B."/>
            <person name="Wallace R."/>
            <person name="Lenaerts A."/>
            <person name="Ordway D."/>
            <person name="DeGroote M.A."/>
            <person name="Parker T."/>
            <person name="Sizemore C."/>
            <person name="Tallon L.J."/>
            <person name="Sadzewicz L.K."/>
            <person name="Sengamalay N."/>
            <person name="Fraser C.M."/>
            <person name="Hine E."/>
            <person name="Shefchek K.A."/>
            <person name="Das S.P."/>
            <person name="Tettelin H."/>
        </authorList>
    </citation>
    <scope>NUCLEOTIDE SEQUENCE [LARGE SCALE GENOMIC DNA]</scope>
    <source>
        <strain evidence="1">4042</strain>
    </source>
</reference>
<dbReference type="EMBL" id="JAOB01000023">
    <property type="protein sequence ID" value="EUA65920.1"/>
    <property type="molecule type" value="Genomic_DNA"/>
</dbReference>
<dbReference type="PATRIC" id="fig|1299334.3.peg.2075"/>
<dbReference type="GO" id="GO:0016787">
    <property type="term" value="F:hydrolase activity"/>
    <property type="evidence" value="ECO:0007669"/>
    <property type="project" value="UniProtKB-KW"/>
</dbReference>
<proteinExistence type="predicted"/>
<dbReference type="AlphaFoldDB" id="X8DEL3"/>
<sequence>MRLTADLDPRYTLAATAAMKAWDKPVLILWGDSDRLFR</sequence>
<evidence type="ECO:0000313" key="1">
    <source>
        <dbReference type="EMBL" id="EUA65920.1"/>
    </source>
</evidence>
<organism evidence="1">
    <name type="scientific">Mycobacterium xenopi 4042</name>
    <dbReference type="NCBI Taxonomy" id="1299334"/>
    <lineage>
        <taxon>Bacteria</taxon>
        <taxon>Bacillati</taxon>
        <taxon>Actinomycetota</taxon>
        <taxon>Actinomycetes</taxon>
        <taxon>Mycobacteriales</taxon>
        <taxon>Mycobacteriaceae</taxon>
        <taxon>Mycobacterium</taxon>
    </lineage>
</organism>
<accession>X8DEL3</accession>
<gene>
    <name evidence="1" type="ORF">I553_0059</name>
</gene>
<comment type="caution">
    <text evidence="1">The sequence shown here is derived from an EMBL/GenBank/DDBJ whole genome shotgun (WGS) entry which is preliminary data.</text>
</comment>
<protein>
    <submittedName>
        <fullName evidence="1">Alpha/beta hydrolase fold domain protein</fullName>
    </submittedName>
</protein>
<name>X8DEL3_MYCXE</name>
<keyword evidence="1" id="KW-0378">Hydrolase</keyword>